<reference evidence="13 14" key="1">
    <citation type="submission" date="2018-06" db="EMBL/GenBank/DDBJ databases">
        <authorList>
            <consortium name="Pathogen Informatics"/>
            <person name="Doyle S."/>
        </authorList>
    </citation>
    <scope>NUCLEOTIDE SEQUENCE [LARGE SCALE GENOMIC DNA]</scope>
    <source>
        <strain evidence="13 14">NCTC12020</strain>
    </source>
</reference>
<keyword evidence="6 8" id="KW-0520">NAD</keyword>
<dbReference type="InterPro" id="IPR014026">
    <property type="entry name" value="UDP-Glc/GDP-Man_DH_dimer"/>
</dbReference>
<dbReference type="SUPFAM" id="SSF51735">
    <property type="entry name" value="NAD(P)-binding Rossmann-fold domains"/>
    <property type="match status" value="1"/>
</dbReference>
<feature type="binding site" evidence="10">
    <location>
        <position position="250"/>
    </location>
    <ligand>
        <name>substrate</name>
    </ligand>
</feature>
<evidence type="ECO:0000256" key="3">
    <source>
        <dbReference type="ARBA" id="ARBA00012954"/>
    </source>
</evidence>
<proteinExistence type="inferred from homology"/>
<feature type="active site" description="Nucleophile" evidence="9">
    <location>
        <position position="253"/>
    </location>
</feature>
<dbReference type="Gene3D" id="1.10.1040.10">
    <property type="entry name" value="N-(1-d-carboxylethyl)-l-norvaline Dehydrogenase, domain 2"/>
    <property type="match status" value="1"/>
</dbReference>
<accession>A0A380NCU7</accession>
<evidence type="ECO:0000256" key="2">
    <source>
        <dbReference type="ARBA" id="ARBA00006601"/>
    </source>
</evidence>
<dbReference type="Gene3D" id="3.40.50.720">
    <property type="entry name" value="NAD(P)-binding Rossmann-like Domain"/>
    <property type="match status" value="2"/>
</dbReference>
<keyword evidence="14" id="KW-1185">Reference proteome</keyword>
<evidence type="ECO:0000256" key="10">
    <source>
        <dbReference type="PIRSR" id="PIRSR500134-2"/>
    </source>
</evidence>
<evidence type="ECO:0000256" key="11">
    <source>
        <dbReference type="PIRSR" id="PIRSR500134-3"/>
    </source>
</evidence>
<organism evidence="13 14">
    <name type="scientific">Veillonella criceti</name>
    <dbReference type="NCBI Taxonomy" id="103891"/>
    <lineage>
        <taxon>Bacteria</taxon>
        <taxon>Bacillati</taxon>
        <taxon>Bacillota</taxon>
        <taxon>Negativicutes</taxon>
        <taxon>Veillonellales</taxon>
        <taxon>Veillonellaceae</taxon>
        <taxon>Veillonella</taxon>
    </lineage>
</organism>
<dbReference type="PIRSF" id="PIRSF000124">
    <property type="entry name" value="UDPglc_GDPman_dh"/>
    <property type="match status" value="1"/>
</dbReference>
<dbReference type="GO" id="GO:0006065">
    <property type="term" value="P:UDP-glucuronate biosynthetic process"/>
    <property type="evidence" value="ECO:0007669"/>
    <property type="project" value="UniProtKB-UniPathway"/>
</dbReference>
<comment type="similarity">
    <text evidence="2 8">Belongs to the UDP-glucose/GDP-mannose dehydrogenase family.</text>
</comment>
<dbReference type="OrthoDB" id="9803238at2"/>
<dbReference type="UniPathway" id="UPA00038">
    <property type="reaction ID" value="UER00491"/>
</dbReference>
<evidence type="ECO:0000256" key="9">
    <source>
        <dbReference type="PIRSR" id="PIRSR500134-1"/>
    </source>
</evidence>
<name>A0A380NCU7_9FIRM</name>
<feature type="binding site" evidence="11">
    <location>
        <position position="34"/>
    </location>
    <ligand>
        <name>NAD(+)</name>
        <dbReference type="ChEBI" id="CHEBI:57540"/>
    </ligand>
</feature>
<dbReference type="InterPro" id="IPR014027">
    <property type="entry name" value="UDP-Glc/GDP-Man_DH_C"/>
</dbReference>
<dbReference type="InterPro" id="IPR017476">
    <property type="entry name" value="UDP-Glc/GDP-Man"/>
</dbReference>
<sequence length="388" mass="43824">MKIAVAGIGYVGLANGLLIAQHHEVIALDILPDKVELVNKGISPIVDEEISKFLKRDDINFKATLDSKVAFTDAKFVIISTPTNYDPKKNFFDTTSVEAVLEAVLEINPEAVMIIKSTVPVGYTLQMREKYQTDNIIFSPEFLREGKALYDNLYPSRIVVGEQSERAVEFANLLVEGAIKKDIPMVFTGSTEAEAIKLFTNTYLALRVAYFNELDSYAEILGLNTAEIINGVCLDPRIGDFYNNPSFGYGGYCLPKDTKQLLANYHDVPQNLVSAIVEANRTRKEHISDMILEHNPKVVGVYRLTMKSGSDNFRDSAIQGVMKRIKAKGVKVVIYEPTLLEDDFFHLRVIRDLDEFKRVSDMIVTNRWSDDLQDVKDKVYTRDLFDRD</sequence>
<feature type="binding site" evidence="11">
    <location>
        <position position="83"/>
    </location>
    <ligand>
        <name>NAD(+)</name>
        <dbReference type="ChEBI" id="CHEBI:57540"/>
    </ligand>
</feature>
<dbReference type="SUPFAM" id="SSF52413">
    <property type="entry name" value="UDP-glucose/GDP-mannose dehydrogenase C-terminal domain"/>
    <property type="match status" value="1"/>
</dbReference>
<evidence type="ECO:0000313" key="14">
    <source>
        <dbReference type="Proteomes" id="UP000255367"/>
    </source>
</evidence>
<dbReference type="RefSeq" id="WP_115309347.1">
    <property type="nucleotide sequence ID" value="NZ_UHIO01000001.1"/>
</dbReference>
<dbReference type="GO" id="GO:0051287">
    <property type="term" value="F:NAD binding"/>
    <property type="evidence" value="ECO:0007669"/>
    <property type="project" value="InterPro"/>
</dbReference>
<evidence type="ECO:0000256" key="7">
    <source>
        <dbReference type="ARBA" id="ARBA00047473"/>
    </source>
</evidence>
<feature type="binding site" evidence="11">
    <location>
        <position position="256"/>
    </location>
    <ligand>
        <name>NAD(+)</name>
        <dbReference type="ChEBI" id="CHEBI:57540"/>
    </ligand>
</feature>
<dbReference type="InterPro" id="IPR028357">
    <property type="entry name" value="UDPglc_DH_bac"/>
</dbReference>
<dbReference type="PANTHER" id="PTHR43750">
    <property type="entry name" value="UDP-GLUCOSE 6-DEHYDROGENASE TUAD"/>
    <property type="match status" value="1"/>
</dbReference>
<dbReference type="PANTHER" id="PTHR43750:SF2">
    <property type="entry name" value="UDP-GLUCOSE 6-DEHYDROGENASE"/>
    <property type="match status" value="1"/>
</dbReference>
<evidence type="ECO:0000256" key="1">
    <source>
        <dbReference type="ARBA" id="ARBA00004701"/>
    </source>
</evidence>
<comment type="catalytic activity">
    <reaction evidence="7 8">
        <text>UDP-alpha-D-glucose + 2 NAD(+) + H2O = UDP-alpha-D-glucuronate + 2 NADH + 3 H(+)</text>
        <dbReference type="Rhea" id="RHEA:23596"/>
        <dbReference type="ChEBI" id="CHEBI:15377"/>
        <dbReference type="ChEBI" id="CHEBI:15378"/>
        <dbReference type="ChEBI" id="CHEBI:57540"/>
        <dbReference type="ChEBI" id="CHEBI:57945"/>
        <dbReference type="ChEBI" id="CHEBI:58052"/>
        <dbReference type="ChEBI" id="CHEBI:58885"/>
        <dbReference type="EC" id="1.1.1.22"/>
    </reaction>
</comment>
<dbReference type="EMBL" id="UHIO01000001">
    <property type="protein sequence ID" value="SUP37238.1"/>
    <property type="molecule type" value="Genomic_DNA"/>
</dbReference>
<dbReference type="GO" id="GO:0000271">
    <property type="term" value="P:polysaccharide biosynthetic process"/>
    <property type="evidence" value="ECO:0007669"/>
    <property type="project" value="InterPro"/>
</dbReference>
<feature type="domain" description="UDP-glucose/GDP-mannose dehydrogenase C-terminal" evidence="12">
    <location>
        <begin position="300"/>
        <end position="387"/>
    </location>
</feature>
<gene>
    <name evidence="13" type="primary">ugd</name>
    <name evidence="13" type="ORF">NCTC12020_00052</name>
</gene>
<dbReference type="GO" id="GO:0003979">
    <property type="term" value="F:UDP-glucose 6-dehydrogenase activity"/>
    <property type="evidence" value="ECO:0007669"/>
    <property type="project" value="UniProtKB-EC"/>
</dbReference>
<feature type="binding site" evidence="11">
    <location>
        <position position="29"/>
    </location>
    <ligand>
        <name>NAD(+)</name>
        <dbReference type="ChEBI" id="CHEBI:57540"/>
    </ligand>
</feature>
<dbReference type="Proteomes" id="UP000255367">
    <property type="component" value="Unassembled WGS sequence"/>
</dbReference>
<feature type="binding site" evidence="10">
    <location>
        <position position="307"/>
    </location>
    <ligand>
        <name>substrate</name>
    </ligand>
</feature>
<dbReference type="SMART" id="SM00984">
    <property type="entry name" value="UDPG_MGDP_dh_C"/>
    <property type="match status" value="1"/>
</dbReference>
<dbReference type="InterPro" id="IPR036291">
    <property type="entry name" value="NAD(P)-bd_dom_sf"/>
</dbReference>
<dbReference type="Pfam" id="PF03720">
    <property type="entry name" value="UDPG_MGDP_dh_C"/>
    <property type="match status" value="1"/>
</dbReference>
<feature type="binding site" evidence="10">
    <location>
        <begin position="142"/>
        <end position="145"/>
    </location>
    <ligand>
        <name>substrate</name>
    </ligand>
</feature>
<dbReference type="PIRSF" id="PIRSF500134">
    <property type="entry name" value="UDPglc_DH_bac"/>
    <property type="match status" value="1"/>
</dbReference>
<dbReference type="InterPro" id="IPR013328">
    <property type="entry name" value="6PGD_dom2"/>
</dbReference>
<dbReference type="InterPro" id="IPR008927">
    <property type="entry name" value="6-PGluconate_DH-like_C_sf"/>
</dbReference>
<dbReference type="InterPro" id="IPR036220">
    <property type="entry name" value="UDP-Glc/GDP-Man_DH_C_sf"/>
</dbReference>
<keyword evidence="5 8" id="KW-0560">Oxidoreductase</keyword>
<dbReference type="NCBIfam" id="TIGR03026">
    <property type="entry name" value="NDP-sugDHase"/>
    <property type="match status" value="1"/>
</dbReference>
<protein>
    <recommendedName>
        <fullName evidence="4 8">UDP-glucose 6-dehydrogenase</fullName>
        <ecNumber evidence="3 8">1.1.1.22</ecNumber>
    </recommendedName>
</protein>
<evidence type="ECO:0000256" key="6">
    <source>
        <dbReference type="ARBA" id="ARBA00023027"/>
    </source>
</evidence>
<feature type="binding site" evidence="10">
    <location>
        <position position="388"/>
    </location>
    <ligand>
        <name>substrate</name>
    </ligand>
</feature>
<dbReference type="Pfam" id="PF03721">
    <property type="entry name" value="UDPG_MGDP_dh_N"/>
    <property type="match status" value="1"/>
</dbReference>
<evidence type="ECO:0000256" key="4">
    <source>
        <dbReference type="ARBA" id="ARBA00015132"/>
    </source>
</evidence>
<evidence type="ECO:0000313" key="13">
    <source>
        <dbReference type="EMBL" id="SUP37238.1"/>
    </source>
</evidence>
<feature type="binding site" evidence="11">
    <location>
        <position position="145"/>
    </location>
    <ligand>
        <name>NAD(+)</name>
        <dbReference type="ChEBI" id="CHEBI:57540"/>
    </ligand>
</feature>
<feature type="binding site" evidence="10">
    <location>
        <position position="197"/>
    </location>
    <ligand>
        <name>substrate</name>
    </ligand>
</feature>
<evidence type="ECO:0000256" key="8">
    <source>
        <dbReference type="PIRNR" id="PIRNR000124"/>
    </source>
</evidence>
<evidence type="ECO:0000259" key="12">
    <source>
        <dbReference type="SMART" id="SM00984"/>
    </source>
</evidence>
<dbReference type="Pfam" id="PF00984">
    <property type="entry name" value="UDPG_MGDP_dh"/>
    <property type="match status" value="1"/>
</dbReference>
<dbReference type="EC" id="1.1.1.22" evidence="3 8"/>
<dbReference type="SUPFAM" id="SSF48179">
    <property type="entry name" value="6-phosphogluconate dehydrogenase C-terminal domain-like"/>
    <property type="match status" value="1"/>
</dbReference>
<comment type="pathway">
    <text evidence="1">Nucleotide-sugar biosynthesis; UDP-alpha-D-glucuronate biosynthesis; UDP-alpha-D-glucuronate from UDP-alpha-D-glucose: step 1/1.</text>
</comment>
<evidence type="ECO:0000256" key="5">
    <source>
        <dbReference type="ARBA" id="ARBA00023002"/>
    </source>
</evidence>
<feature type="binding site" evidence="10">
    <location>
        <position position="306"/>
    </location>
    <ligand>
        <name>substrate</name>
    </ligand>
</feature>
<dbReference type="InterPro" id="IPR001732">
    <property type="entry name" value="UDP-Glc/GDP-Man_DH_N"/>
</dbReference>
<dbReference type="AlphaFoldDB" id="A0A380NCU7"/>
<feature type="binding site" evidence="11">
    <location>
        <position position="118"/>
    </location>
    <ligand>
        <name>NAD(+)</name>
        <dbReference type="ChEBI" id="CHEBI:57540"/>
    </ligand>
</feature>
<feature type="binding site" evidence="10">
    <location>
        <begin position="242"/>
        <end position="246"/>
    </location>
    <ligand>
        <name>substrate</name>
    </ligand>
</feature>
<feature type="binding site" evidence="11">
    <location>
        <position position="314"/>
    </location>
    <ligand>
        <name>NAD(+)</name>
        <dbReference type="ChEBI" id="CHEBI:57540"/>
    </ligand>
</feature>